<dbReference type="Gene3D" id="1.20.1070.10">
    <property type="entry name" value="Rhodopsin 7-helix transmembrane proteins"/>
    <property type="match status" value="1"/>
</dbReference>
<sequence>MCQALSVSIAAANRLSAIMFPHRYAEFWCGRRLQAAIAIQIIPGYLLPLLILRNEVTLERTERGGVIPKKVSEGYFTAAGIFLTTNSIFLVVAYCWLFYVLRRRRHSHNKVFFFSKKKKFRLPVAVQIIFLLFIFFEAFPVIPYSTVVSYILYNPISNLYSGISAYLLWIFSEDLRRYVYVLLGIRKRTTVVTVANEVSRCIAYF</sequence>
<keyword evidence="1" id="KW-0812">Transmembrane</keyword>
<name>A0A0N4WSG6_HAEPC</name>
<evidence type="ECO:0000313" key="2">
    <source>
        <dbReference type="EMBL" id="VDO52911.1"/>
    </source>
</evidence>
<dbReference type="OMA" id="FIFFEAF"/>
<dbReference type="WBParaSite" id="HPLM_0001448101-mRNA-1">
    <property type="protein sequence ID" value="HPLM_0001448101-mRNA-1"/>
    <property type="gene ID" value="HPLM_0001448101"/>
</dbReference>
<dbReference type="Pfam" id="PF10323">
    <property type="entry name" value="7TM_GPCR_Srv"/>
    <property type="match status" value="1"/>
</dbReference>
<keyword evidence="1" id="KW-1133">Transmembrane helix</keyword>
<evidence type="ECO:0000313" key="4">
    <source>
        <dbReference type="WBParaSite" id="HPLM_0001448101-mRNA-1"/>
    </source>
</evidence>
<feature type="transmembrane region" description="Helical" evidence="1">
    <location>
        <begin position="150"/>
        <end position="171"/>
    </location>
</feature>
<keyword evidence="3" id="KW-1185">Reference proteome</keyword>
<reference evidence="2 3" key="2">
    <citation type="submission" date="2018-11" db="EMBL/GenBank/DDBJ databases">
        <authorList>
            <consortium name="Pathogen Informatics"/>
        </authorList>
    </citation>
    <scope>NUCLEOTIDE SEQUENCE [LARGE SCALE GENOMIC DNA]</scope>
    <source>
        <strain evidence="2 3">MHpl1</strain>
    </source>
</reference>
<reference evidence="4" key="1">
    <citation type="submission" date="2017-02" db="UniProtKB">
        <authorList>
            <consortium name="WormBaseParasite"/>
        </authorList>
    </citation>
    <scope>IDENTIFICATION</scope>
</reference>
<feature type="transmembrane region" description="Helical" evidence="1">
    <location>
        <begin position="33"/>
        <end position="54"/>
    </location>
</feature>
<protein>
    <submittedName>
        <fullName evidence="4">G_PROTEIN_RECEP_F1_2 domain-containing protein</fullName>
    </submittedName>
</protein>
<dbReference type="Proteomes" id="UP000268014">
    <property type="component" value="Unassembled WGS sequence"/>
</dbReference>
<organism evidence="4">
    <name type="scientific">Haemonchus placei</name>
    <name type="common">Barber's pole worm</name>
    <dbReference type="NCBI Taxonomy" id="6290"/>
    <lineage>
        <taxon>Eukaryota</taxon>
        <taxon>Metazoa</taxon>
        <taxon>Ecdysozoa</taxon>
        <taxon>Nematoda</taxon>
        <taxon>Chromadorea</taxon>
        <taxon>Rhabditida</taxon>
        <taxon>Rhabditina</taxon>
        <taxon>Rhabditomorpha</taxon>
        <taxon>Strongyloidea</taxon>
        <taxon>Trichostrongylidae</taxon>
        <taxon>Haemonchus</taxon>
    </lineage>
</organism>
<dbReference type="PANTHER" id="PTHR31748:SF1">
    <property type="entry name" value="SERPENTINE RECEPTOR, CLASS V"/>
    <property type="match status" value="1"/>
</dbReference>
<feature type="transmembrane region" description="Helical" evidence="1">
    <location>
        <begin position="74"/>
        <end position="101"/>
    </location>
</feature>
<proteinExistence type="predicted"/>
<evidence type="ECO:0000256" key="1">
    <source>
        <dbReference type="SAM" id="Phobius"/>
    </source>
</evidence>
<dbReference type="InterPro" id="IPR019426">
    <property type="entry name" value="7TM_GPCR_serpentine_rcpt_Srv"/>
</dbReference>
<dbReference type="OrthoDB" id="5798218at2759"/>
<evidence type="ECO:0000313" key="3">
    <source>
        <dbReference type="Proteomes" id="UP000268014"/>
    </source>
</evidence>
<dbReference type="AlphaFoldDB" id="A0A0N4WSG6"/>
<gene>
    <name evidence="2" type="ORF">HPLM_LOCUS14473</name>
</gene>
<accession>A0A0N4WSG6</accession>
<dbReference type="EMBL" id="UZAF01018583">
    <property type="protein sequence ID" value="VDO52911.1"/>
    <property type="molecule type" value="Genomic_DNA"/>
</dbReference>
<dbReference type="PANTHER" id="PTHR31748">
    <property type="entry name" value="SERPENTINE RECEPTOR, CLASS V"/>
    <property type="match status" value="1"/>
</dbReference>
<dbReference type="SUPFAM" id="SSF81321">
    <property type="entry name" value="Family A G protein-coupled receptor-like"/>
    <property type="match status" value="1"/>
</dbReference>
<feature type="transmembrane region" description="Helical" evidence="1">
    <location>
        <begin position="122"/>
        <end position="144"/>
    </location>
</feature>
<keyword evidence="1" id="KW-0472">Membrane</keyword>